<dbReference type="AlphaFoldDB" id="A0A1U7LIH0"/>
<keyword evidence="6" id="KW-0326">Glycosidase</keyword>
<keyword evidence="4 9" id="KW-0732">Signal</keyword>
<comment type="caution">
    <text evidence="12">The sequence shown here is derived from an EMBL/GenBank/DDBJ whole genome shotgun (WGS) entry which is preliminary data.</text>
</comment>
<keyword evidence="7" id="KW-0961">Cell wall biogenesis/degradation</keyword>
<dbReference type="EC" id="3.2.1.39" evidence="3"/>
<evidence type="ECO:0000256" key="8">
    <source>
        <dbReference type="SAM" id="MobiDB-lite"/>
    </source>
</evidence>
<dbReference type="OrthoDB" id="118256at2759"/>
<dbReference type="OMA" id="NQDMPAI"/>
<evidence type="ECO:0000256" key="9">
    <source>
        <dbReference type="SAM" id="SignalP"/>
    </source>
</evidence>
<name>A0A1U7LIH0_NEOID</name>
<proteinExistence type="inferred from homology"/>
<evidence type="ECO:0000256" key="4">
    <source>
        <dbReference type="ARBA" id="ARBA00022729"/>
    </source>
</evidence>
<evidence type="ECO:0000256" key="6">
    <source>
        <dbReference type="ARBA" id="ARBA00023295"/>
    </source>
</evidence>
<evidence type="ECO:0000313" key="13">
    <source>
        <dbReference type="Proteomes" id="UP000186594"/>
    </source>
</evidence>
<gene>
    <name evidence="12" type="ORF">NEOLI_005132</name>
</gene>
<dbReference type="Proteomes" id="UP000186594">
    <property type="component" value="Unassembled WGS sequence"/>
</dbReference>
<evidence type="ECO:0000313" key="12">
    <source>
        <dbReference type="EMBL" id="OLL22439.1"/>
    </source>
</evidence>
<organism evidence="12 13">
    <name type="scientific">Neolecta irregularis (strain DAH-3)</name>
    <dbReference type="NCBI Taxonomy" id="1198029"/>
    <lineage>
        <taxon>Eukaryota</taxon>
        <taxon>Fungi</taxon>
        <taxon>Dikarya</taxon>
        <taxon>Ascomycota</taxon>
        <taxon>Taphrinomycotina</taxon>
        <taxon>Neolectales</taxon>
        <taxon>Neolectaceae</taxon>
        <taxon>Neolecta</taxon>
    </lineage>
</organism>
<feature type="signal peptide" evidence="9">
    <location>
        <begin position="1"/>
        <end position="23"/>
    </location>
</feature>
<protein>
    <recommendedName>
        <fullName evidence="3">glucan endo-1,3-beta-D-glucosidase</fullName>
        <ecNumber evidence="3">3.2.1.39</ecNumber>
    </recommendedName>
</protein>
<evidence type="ECO:0000256" key="7">
    <source>
        <dbReference type="ARBA" id="ARBA00023316"/>
    </source>
</evidence>
<feature type="compositionally biased region" description="Basic residues" evidence="8">
    <location>
        <begin position="137"/>
        <end position="148"/>
    </location>
</feature>
<evidence type="ECO:0000256" key="1">
    <source>
        <dbReference type="ARBA" id="ARBA00000382"/>
    </source>
</evidence>
<dbReference type="Pfam" id="PF10287">
    <property type="entry name" value="YJL171C_Tos1_C"/>
    <property type="match status" value="1"/>
</dbReference>
<dbReference type="Pfam" id="PF10290">
    <property type="entry name" value="YJL171C_Tos1_N"/>
    <property type="match status" value="1"/>
</dbReference>
<evidence type="ECO:0000259" key="11">
    <source>
        <dbReference type="Pfam" id="PF10290"/>
    </source>
</evidence>
<keyword evidence="13" id="KW-1185">Reference proteome</keyword>
<dbReference type="EMBL" id="LXFE01003318">
    <property type="protein sequence ID" value="OLL22439.1"/>
    <property type="molecule type" value="Genomic_DNA"/>
</dbReference>
<feature type="region of interest" description="Disordered" evidence="8">
    <location>
        <begin position="129"/>
        <end position="152"/>
    </location>
</feature>
<dbReference type="STRING" id="1198029.A0A1U7LIH0"/>
<evidence type="ECO:0000259" key="10">
    <source>
        <dbReference type="Pfam" id="PF10287"/>
    </source>
</evidence>
<reference evidence="12 13" key="1">
    <citation type="submission" date="2016-04" db="EMBL/GenBank/DDBJ databases">
        <title>Evolutionary innovation and constraint leading to complex multicellularity in the Ascomycota.</title>
        <authorList>
            <person name="Cisse O."/>
            <person name="Nguyen A."/>
            <person name="Hewitt D.A."/>
            <person name="Jedd G."/>
            <person name="Stajich J.E."/>
        </authorList>
    </citation>
    <scope>NUCLEOTIDE SEQUENCE [LARGE SCALE GENOMIC DNA]</scope>
    <source>
        <strain evidence="12 13">DAH-3</strain>
    </source>
</reference>
<dbReference type="GO" id="GO:0071555">
    <property type="term" value="P:cell wall organization"/>
    <property type="evidence" value="ECO:0007669"/>
    <property type="project" value="UniProtKB-KW"/>
</dbReference>
<comment type="catalytic activity">
    <reaction evidence="1">
        <text>Hydrolysis of (1-&gt;3)-beta-D-glucosidic linkages in (1-&gt;3)-beta-D-glucans.</text>
        <dbReference type="EC" id="3.2.1.39"/>
    </reaction>
</comment>
<dbReference type="PANTHER" id="PTHR31737:SF2">
    <property type="entry name" value="PROTEIN TOS1"/>
    <property type="match status" value="1"/>
</dbReference>
<accession>A0A1U7LIH0</accession>
<feature type="domain" description="Cell wall protein YJL171C/Tos1 N-terminal" evidence="11">
    <location>
        <begin position="44"/>
        <end position="107"/>
    </location>
</feature>
<evidence type="ECO:0000256" key="2">
    <source>
        <dbReference type="ARBA" id="ARBA00006055"/>
    </source>
</evidence>
<evidence type="ECO:0000256" key="5">
    <source>
        <dbReference type="ARBA" id="ARBA00022801"/>
    </source>
</evidence>
<feature type="domain" description="Cell wall protein YJL171C/Tos1 C-terminal" evidence="10">
    <location>
        <begin position="179"/>
        <end position="411"/>
    </location>
</feature>
<evidence type="ECO:0000256" key="3">
    <source>
        <dbReference type="ARBA" id="ARBA00012780"/>
    </source>
</evidence>
<sequence>MALSASVSALSLVLALLPAPVRADPAAAAACQFIAGNTYCSQTQHITYENFNQEEGSFQTPSFMDEVTGAVSRMQVPFSGSPFLNNETVSLHFRGPLQLNTLAVYSPASCQPASTSSLDIHASAFSSSIATRDPSHTRARRHSHHHNNARGFSVTATSSASVSYSSTPLPTAGPCSGNAWSRSSYYNAASQTADNIVFLNNLGGVNGSGTWSSAFGNSLSFAGANGHGAAAAPQTLEQTVIPSNVEIIVKTGQKCGDNCPGFVRGGPEVAYHGFKPEDSIFIVELLMPHDNVNSPINNDMPAFWMLNSRIADCGQYSPSSCWDTGCGEFDILEVLDPGNERCTSHLHIAQGGASTNGKISGGGGSPDWIARPVQTPKKFLVYFKSAAHTIDILALDDSFVIGDTITQDQLSAALAEHPASIFTVPS</sequence>
<comment type="similarity">
    <text evidence="2">Belongs to the PGA52 family.</text>
</comment>
<dbReference type="InterPro" id="IPR018805">
    <property type="entry name" value="YJL171C/Tos1_C"/>
</dbReference>
<keyword evidence="5" id="KW-0378">Hydrolase</keyword>
<dbReference type="InterPro" id="IPR018807">
    <property type="entry name" value="YJL171C/Tos1_N"/>
</dbReference>
<dbReference type="PANTHER" id="PTHR31737">
    <property type="entry name" value="PROTEIN TOS1"/>
    <property type="match status" value="1"/>
</dbReference>
<feature type="chain" id="PRO_5012798389" description="glucan endo-1,3-beta-D-glucosidase" evidence="9">
    <location>
        <begin position="24"/>
        <end position="426"/>
    </location>
</feature>
<dbReference type="GO" id="GO:0042973">
    <property type="term" value="F:glucan endo-1,3-beta-D-glucosidase activity"/>
    <property type="evidence" value="ECO:0007669"/>
    <property type="project" value="UniProtKB-EC"/>
</dbReference>